<dbReference type="EMBL" id="CP002546">
    <property type="protein sequence ID" value="ADY59093.1"/>
    <property type="molecule type" value="Genomic_DNA"/>
</dbReference>
<name>F0SQR3_RUBBR</name>
<dbReference type="AlphaFoldDB" id="F0SQR3"/>
<gene>
    <name evidence="4" type="ordered locus">Plabr_1482</name>
</gene>
<dbReference type="InterPro" id="IPR054612">
    <property type="entry name" value="Phage_capsid-like_C"/>
</dbReference>
<dbReference type="RefSeq" id="WP_013627821.1">
    <property type="nucleotide sequence ID" value="NC_015174.1"/>
</dbReference>
<dbReference type="HOGENOM" id="CLU_041417_4_1_0"/>
<dbReference type="Proteomes" id="UP000006860">
    <property type="component" value="Chromosome"/>
</dbReference>
<protein>
    <submittedName>
        <fullName evidence="4">Phage major capsid protein, HK97 family</fullName>
    </submittedName>
</protein>
<feature type="coiled-coil region" evidence="2">
    <location>
        <begin position="43"/>
        <end position="76"/>
    </location>
</feature>
<organism evidence="4 5">
    <name type="scientific">Rubinisphaera brasiliensis (strain ATCC 49424 / DSM 5305 / JCM 21570 / IAM 15109 / NBRC 103401 / IFAM 1448)</name>
    <name type="common">Planctomyces brasiliensis</name>
    <dbReference type="NCBI Taxonomy" id="756272"/>
    <lineage>
        <taxon>Bacteria</taxon>
        <taxon>Pseudomonadati</taxon>
        <taxon>Planctomycetota</taxon>
        <taxon>Planctomycetia</taxon>
        <taxon>Planctomycetales</taxon>
        <taxon>Planctomycetaceae</taxon>
        <taxon>Rubinisphaera</taxon>
    </lineage>
</organism>
<sequence length="399" mass="44011">MSNTWMERKALREQAQDLIGKAQGILENAHKVEKREALTPEENEKFEALHKDAESKIELARQMEKLLEAERSIEERIGREPIETPEPQAQPDERAFERFLRTGERRTLTKGTSNEGAEFVPQAFYDSYVHYLRELDTLLEAGAEEITTNNGQDLPIPTFDDTANTGELMHPEGSEVTDDDDDPATDSVILGAYAFSSKVVRLSVLLTQDSGYPIEQALSRALAERLADVQNHYFTLGTGTNQPQGVVGASSLGKTGSSTTAITYAEILDLIHSCPRQYRSNAKLMFSDATFLAIKKLVDGSGNPLWNAGNIAAGVAGTIDGFPYVINSKMADMEASAKSILFGDFSYYKIRRVNGAELLRFDDSAFMKKLQVGYMMWVRASSANTNSNAIKHFANGSGS</sequence>
<dbReference type="NCBIfam" id="TIGR01554">
    <property type="entry name" value="major_cap_HK97"/>
    <property type="match status" value="1"/>
</dbReference>
<keyword evidence="5" id="KW-1185">Reference proteome</keyword>
<evidence type="ECO:0000259" key="3">
    <source>
        <dbReference type="Pfam" id="PF05065"/>
    </source>
</evidence>
<dbReference type="eggNOG" id="COG4653">
    <property type="taxonomic scope" value="Bacteria"/>
</dbReference>
<evidence type="ECO:0000256" key="1">
    <source>
        <dbReference type="ARBA" id="ARBA00004328"/>
    </source>
</evidence>
<evidence type="ECO:0000256" key="2">
    <source>
        <dbReference type="SAM" id="Coils"/>
    </source>
</evidence>
<dbReference type="SUPFAM" id="SSF56563">
    <property type="entry name" value="Major capsid protein gp5"/>
    <property type="match status" value="1"/>
</dbReference>
<reference evidence="5" key="1">
    <citation type="submission" date="2011-02" db="EMBL/GenBank/DDBJ databases">
        <title>The complete genome of Planctomyces brasiliensis DSM 5305.</title>
        <authorList>
            <person name="Lucas S."/>
            <person name="Copeland A."/>
            <person name="Lapidus A."/>
            <person name="Bruce D."/>
            <person name="Goodwin L."/>
            <person name="Pitluck S."/>
            <person name="Kyrpides N."/>
            <person name="Mavromatis K."/>
            <person name="Pagani I."/>
            <person name="Ivanova N."/>
            <person name="Ovchinnikova G."/>
            <person name="Lu M."/>
            <person name="Detter J.C."/>
            <person name="Han C."/>
            <person name="Land M."/>
            <person name="Hauser L."/>
            <person name="Markowitz V."/>
            <person name="Cheng J.-F."/>
            <person name="Hugenholtz P."/>
            <person name="Woyke T."/>
            <person name="Wu D."/>
            <person name="Tindall B."/>
            <person name="Pomrenke H.G."/>
            <person name="Brambilla E."/>
            <person name="Klenk H.-P."/>
            <person name="Eisen J.A."/>
        </authorList>
    </citation>
    <scope>NUCLEOTIDE SEQUENCE [LARGE SCALE GENOMIC DNA]</scope>
    <source>
        <strain evidence="5">ATCC 49424 / DSM 5305 / JCM 21570 / NBRC 103401 / IFAM 1448</strain>
    </source>
</reference>
<dbReference type="InterPro" id="IPR024455">
    <property type="entry name" value="Phage_capsid"/>
</dbReference>
<evidence type="ECO:0000313" key="5">
    <source>
        <dbReference type="Proteomes" id="UP000006860"/>
    </source>
</evidence>
<keyword evidence="2" id="KW-0175">Coiled coil</keyword>
<accession>F0SQR3</accession>
<dbReference type="Pfam" id="PF05065">
    <property type="entry name" value="Phage_capsid"/>
    <property type="match status" value="1"/>
</dbReference>
<dbReference type="STRING" id="756272.Plabr_1482"/>
<evidence type="ECO:0000313" key="4">
    <source>
        <dbReference type="EMBL" id="ADY59093.1"/>
    </source>
</evidence>
<feature type="domain" description="Phage capsid-like C-terminal" evidence="3">
    <location>
        <begin position="118"/>
        <end position="392"/>
    </location>
</feature>
<proteinExistence type="predicted"/>
<dbReference type="OrthoDB" id="275337at2"/>
<dbReference type="KEGG" id="pbs:Plabr_1482"/>
<comment type="subcellular location">
    <subcellularLocation>
        <location evidence="1">Virion</location>
    </subcellularLocation>
</comment>